<feature type="domain" description="D-isomer specific 2-hydroxyacid dehydrogenase NAD-binding" evidence="7">
    <location>
        <begin position="125"/>
        <end position="292"/>
    </location>
</feature>
<evidence type="ECO:0000256" key="5">
    <source>
        <dbReference type="SAM" id="MobiDB-lite"/>
    </source>
</evidence>
<sequence>MSVQAEQSVQANQAKRPVVLVTSRSFGSGHADPEALLAGAGLDVVRGDPAHGLDALTDPLARASGWIAGSAPVRAEHLRQAPRLRIVARYGTGVDAVDLAAAQARGIVVTNTPGANTEAVADYTLALITSSTRNVVEADRAVREGSPCRFVGRELGSLTVGVIGMGNIGRAVARRMAGLGAAVLGADPAVPADIFDRYDVRPCPLDELVRSCDVISLHCPGGGPPVLDRALLANVRAGAVIVNTARADVVDESALAELLHAGKLGAVASDVTSDENGPLRSAPRAVLTPHIAGHTAEAVDRMGMTAAQDVRRVLVGNEPPSHPVPRRRGVSADDAGQG</sequence>
<dbReference type="InterPro" id="IPR050223">
    <property type="entry name" value="D-isomer_2-hydroxyacid_DH"/>
</dbReference>
<dbReference type="EMBL" id="QMIG01000009">
    <property type="protein sequence ID" value="RAW14214.1"/>
    <property type="molecule type" value="Genomic_DNA"/>
</dbReference>
<evidence type="ECO:0000313" key="8">
    <source>
        <dbReference type="EMBL" id="RAW14214.1"/>
    </source>
</evidence>
<keyword evidence="3" id="KW-0520">NAD</keyword>
<evidence type="ECO:0000256" key="3">
    <source>
        <dbReference type="ARBA" id="ARBA00023027"/>
    </source>
</evidence>
<evidence type="ECO:0000259" key="7">
    <source>
        <dbReference type="Pfam" id="PF02826"/>
    </source>
</evidence>
<evidence type="ECO:0000256" key="2">
    <source>
        <dbReference type="ARBA" id="ARBA00023002"/>
    </source>
</evidence>
<dbReference type="Pfam" id="PF02826">
    <property type="entry name" value="2-Hacid_dh_C"/>
    <property type="match status" value="1"/>
</dbReference>
<organism evidence="8 9">
    <name type="scientific">Phytoactinopolyspora halophila</name>
    <dbReference type="NCBI Taxonomy" id="1981511"/>
    <lineage>
        <taxon>Bacteria</taxon>
        <taxon>Bacillati</taxon>
        <taxon>Actinomycetota</taxon>
        <taxon>Actinomycetes</taxon>
        <taxon>Jiangellales</taxon>
        <taxon>Jiangellaceae</taxon>
        <taxon>Phytoactinopolyspora</taxon>
    </lineage>
</organism>
<evidence type="ECO:0000313" key="9">
    <source>
        <dbReference type="Proteomes" id="UP000250462"/>
    </source>
</evidence>
<reference evidence="8 9" key="1">
    <citation type="submission" date="2018-06" db="EMBL/GenBank/DDBJ databases">
        <title>Phytoactinopolyspora halophila sp. nov., a novel halophilic actinomycete isolated from a saline soil in China.</title>
        <authorList>
            <person name="Tang S.-K."/>
        </authorList>
    </citation>
    <scope>NUCLEOTIDE SEQUENCE [LARGE SCALE GENOMIC DNA]</scope>
    <source>
        <strain evidence="8 9">YIM 96934</strain>
    </source>
</reference>
<feature type="domain" description="D-isomer specific 2-hydroxyacid dehydrogenase catalytic" evidence="6">
    <location>
        <begin position="56"/>
        <end position="321"/>
    </location>
</feature>
<protein>
    <submittedName>
        <fullName evidence="8">Hydroxyacid dehydrogenase</fullName>
    </submittedName>
</protein>
<proteinExistence type="inferred from homology"/>
<name>A0A329QPC5_9ACTN</name>
<dbReference type="InterPro" id="IPR006140">
    <property type="entry name" value="D-isomer_DH_NAD-bd"/>
</dbReference>
<feature type="region of interest" description="Disordered" evidence="5">
    <location>
        <begin position="316"/>
        <end position="338"/>
    </location>
</feature>
<dbReference type="GO" id="GO:0016618">
    <property type="term" value="F:hydroxypyruvate reductase [NAD(P)H] activity"/>
    <property type="evidence" value="ECO:0007669"/>
    <property type="project" value="TreeGrafter"/>
</dbReference>
<comment type="similarity">
    <text evidence="1 4">Belongs to the D-isomer specific 2-hydroxyacid dehydrogenase family.</text>
</comment>
<dbReference type="PANTHER" id="PTHR10996:SF178">
    <property type="entry name" value="2-HYDROXYACID DEHYDROGENASE YGL185C-RELATED"/>
    <property type="match status" value="1"/>
</dbReference>
<keyword evidence="9" id="KW-1185">Reference proteome</keyword>
<dbReference type="GO" id="GO:0030267">
    <property type="term" value="F:glyoxylate reductase (NADPH) activity"/>
    <property type="evidence" value="ECO:0007669"/>
    <property type="project" value="TreeGrafter"/>
</dbReference>
<dbReference type="InterPro" id="IPR036291">
    <property type="entry name" value="NAD(P)-bd_dom_sf"/>
</dbReference>
<gene>
    <name evidence="8" type="ORF">DPM12_11190</name>
</gene>
<dbReference type="Gene3D" id="3.40.50.720">
    <property type="entry name" value="NAD(P)-binding Rossmann-like Domain"/>
    <property type="match status" value="2"/>
</dbReference>
<dbReference type="GO" id="GO:0051287">
    <property type="term" value="F:NAD binding"/>
    <property type="evidence" value="ECO:0007669"/>
    <property type="project" value="InterPro"/>
</dbReference>
<dbReference type="GO" id="GO:0005829">
    <property type="term" value="C:cytosol"/>
    <property type="evidence" value="ECO:0007669"/>
    <property type="project" value="TreeGrafter"/>
</dbReference>
<dbReference type="Pfam" id="PF00389">
    <property type="entry name" value="2-Hacid_dh"/>
    <property type="match status" value="1"/>
</dbReference>
<evidence type="ECO:0000256" key="1">
    <source>
        <dbReference type="ARBA" id="ARBA00005854"/>
    </source>
</evidence>
<dbReference type="OrthoDB" id="117809at2"/>
<evidence type="ECO:0000259" key="6">
    <source>
        <dbReference type="Pfam" id="PF00389"/>
    </source>
</evidence>
<dbReference type="Proteomes" id="UP000250462">
    <property type="component" value="Unassembled WGS sequence"/>
</dbReference>
<accession>A0A329QPC5</accession>
<dbReference type="SUPFAM" id="SSF52283">
    <property type="entry name" value="Formate/glycerate dehydrogenase catalytic domain-like"/>
    <property type="match status" value="1"/>
</dbReference>
<keyword evidence="2 4" id="KW-0560">Oxidoreductase</keyword>
<dbReference type="PANTHER" id="PTHR10996">
    <property type="entry name" value="2-HYDROXYACID DEHYDROGENASE-RELATED"/>
    <property type="match status" value="1"/>
</dbReference>
<evidence type="ECO:0000256" key="4">
    <source>
        <dbReference type="RuleBase" id="RU003719"/>
    </source>
</evidence>
<comment type="caution">
    <text evidence="8">The sequence shown here is derived from an EMBL/GenBank/DDBJ whole genome shotgun (WGS) entry which is preliminary data.</text>
</comment>
<dbReference type="AlphaFoldDB" id="A0A329QPC5"/>
<dbReference type="SUPFAM" id="SSF51735">
    <property type="entry name" value="NAD(P)-binding Rossmann-fold domains"/>
    <property type="match status" value="1"/>
</dbReference>
<dbReference type="InterPro" id="IPR006139">
    <property type="entry name" value="D-isomer_2_OHA_DH_cat_dom"/>
</dbReference>